<keyword evidence="4" id="KW-1185">Reference proteome</keyword>
<gene>
    <name evidence="3" type="ORF">BSL78_13862</name>
</gene>
<dbReference type="PROSITE" id="PS51698">
    <property type="entry name" value="U_BOX"/>
    <property type="match status" value="1"/>
</dbReference>
<evidence type="ECO:0000256" key="1">
    <source>
        <dbReference type="SAM" id="MobiDB-lite"/>
    </source>
</evidence>
<dbReference type="Proteomes" id="UP000230750">
    <property type="component" value="Unassembled WGS sequence"/>
</dbReference>
<organism evidence="3 4">
    <name type="scientific">Stichopus japonicus</name>
    <name type="common">Sea cucumber</name>
    <dbReference type="NCBI Taxonomy" id="307972"/>
    <lineage>
        <taxon>Eukaryota</taxon>
        <taxon>Metazoa</taxon>
        <taxon>Echinodermata</taxon>
        <taxon>Eleutherozoa</taxon>
        <taxon>Echinozoa</taxon>
        <taxon>Holothuroidea</taxon>
        <taxon>Aspidochirotacea</taxon>
        <taxon>Aspidochirotida</taxon>
        <taxon>Stichopodidae</taxon>
        <taxon>Apostichopus</taxon>
    </lineage>
</organism>
<dbReference type="Gene3D" id="3.30.40.10">
    <property type="entry name" value="Zinc/RING finger domain, C3HC4 (zinc finger)"/>
    <property type="match status" value="1"/>
</dbReference>
<protein>
    <submittedName>
        <fullName evidence="3">Putative RING finger protein 37</fullName>
    </submittedName>
</protein>
<dbReference type="Pfam" id="PF04564">
    <property type="entry name" value="U-box"/>
    <property type="match status" value="1"/>
</dbReference>
<feature type="compositionally biased region" description="Polar residues" evidence="1">
    <location>
        <begin position="218"/>
        <end position="236"/>
    </location>
</feature>
<dbReference type="SUPFAM" id="SSF57850">
    <property type="entry name" value="RING/U-box"/>
    <property type="match status" value="1"/>
</dbReference>
<reference evidence="3 4" key="1">
    <citation type="journal article" date="2017" name="PLoS Biol.">
        <title>The sea cucumber genome provides insights into morphological evolution and visceral regeneration.</title>
        <authorList>
            <person name="Zhang X."/>
            <person name="Sun L."/>
            <person name="Yuan J."/>
            <person name="Sun Y."/>
            <person name="Gao Y."/>
            <person name="Zhang L."/>
            <person name="Li S."/>
            <person name="Dai H."/>
            <person name="Hamel J.F."/>
            <person name="Liu C."/>
            <person name="Yu Y."/>
            <person name="Liu S."/>
            <person name="Lin W."/>
            <person name="Guo K."/>
            <person name="Jin S."/>
            <person name="Xu P."/>
            <person name="Storey K.B."/>
            <person name="Huan P."/>
            <person name="Zhang T."/>
            <person name="Zhou Y."/>
            <person name="Zhang J."/>
            <person name="Lin C."/>
            <person name="Li X."/>
            <person name="Xing L."/>
            <person name="Huo D."/>
            <person name="Sun M."/>
            <person name="Wang L."/>
            <person name="Mercier A."/>
            <person name="Li F."/>
            <person name="Yang H."/>
            <person name="Xiang J."/>
        </authorList>
    </citation>
    <scope>NUCLEOTIDE SEQUENCE [LARGE SCALE GENOMIC DNA]</scope>
    <source>
        <strain evidence="3">Shaxun</strain>
        <tissue evidence="3">Muscle</tissue>
    </source>
</reference>
<dbReference type="GO" id="GO:0034450">
    <property type="term" value="F:ubiquitin-ubiquitin ligase activity"/>
    <property type="evidence" value="ECO:0007669"/>
    <property type="project" value="TreeGrafter"/>
</dbReference>
<feature type="compositionally biased region" description="Polar residues" evidence="1">
    <location>
        <begin position="405"/>
        <end position="414"/>
    </location>
</feature>
<dbReference type="SMART" id="SM00504">
    <property type="entry name" value="Ubox"/>
    <property type="match status" value="1"/>
</dbReference>
<evidence type="ECO:0000259" key="2">
    <source>
        <dbReference type="PROSITE" id="PS51698"/>
    </source>
</evidence>
<comment type="caution">
    <text evidence="3">The sequence shown here is derived from an EMBL/GenBank/DDBJ whole genome shotgun (WGS) entry which is preliminary data.</text>
</comment>
<dbReference type="GO" id="GO:0000209">
    <property type="term" value="P:protein polyubiquitination"/>
    <property type="evidence" value="ECO:0007669"/>
    <property type="project" value="TreeGrafter"/>
</dbReference>
<feature type="domain" description="U-box" evidence="2">
    <location>
        <begin position="240"/>
        <end position="320"/>
    </location>
</feature>
<dbReference type="OrthoDB" id="20295at2759"/>
<dbReference type="AlphaFoldDB" id="A0A2G8KMS0"/>
<dbReference type="GO" id="GO:0031625">
    <property type="term" value="F:ubiquitin protein ligase binding"/>
    <property type="evidence" value="ECO:0007669"/>
    <property type="project" value="TreeGrafter"/>
</dbReference>
<dbReference type="CDD" id="cd16660">
    <property type="entry name" value="RING-Ubox_RNF37"/>
    <property type="match status" value="1"/>
</dbReference>
<dbReference type="InterPro" id="IPR003613">
    <property type="entry name" value="Ubox_domain"/>
</dbReference>
<feature type="region of interest" description="Disordered" evidence="1">
    <location>
        <begin position="209"/>
        <end position="243"/>
    </location>
</feature>
<dbReference type="EMBL" id="MRZV01000474">
    <property type="protein sequence ID" value="PIK49238.1"/>
    <property type="molecule type" value="Genomic_DNA"/>
</dbReference>
<dbReference type="PANTHER" id="PTHR13492:SF2">
    <property type="entry name" value="RING FINGER PROTEIN 37"/>
    <property type="match status" value="1"/>
</dbReference>
<dbReference type="InterPro" id="IPR039847">
    <property type="entry name" value="Ubox5"/>
</dbReference>
<feature type="compositionally biased region" description="Polar residues" evidence="1">
    <location>
        <begin position="374"/>
        <end position="392"/>
    </location>
</feature>
<dbReference type="InterPro" id="IPR045696">
    <property type="entry name" value="Ubox5_N"/>
</dbReference>
<feature type="region of interest" description="Disordered" evidence="1">
    <location>
        <begin position="330"/>
        <end position="423"/>
    </location>
</feature>
<accession>A0A2G8KMS0</accession>
<name>A0A2G8KMS0_STIJA</name>
<dbReference type="PANTHER" id="PTHR13492">
    <property type="entry name" value="RING FINGER PROTEIN 37"/>
    <property type="match status" value="1"/>
</dbReference>
<dbReference type="GO" id="GO:0005634">
    <property type="term" value="C:nucleus"/>
    <property type="evidence" value="ECO:0007669"/>
    <property type="project" value="TreeGrafter"/>
</dbReference>
<proteinExistence type="predicted"/>
<dbReference type="Pfam" id="PF19318">
    <property type="entry name" value="DUF5918"/>
    <property type="match status" value="1"/>
</dbReference>
<evidence type="ECO:0000313" key="3">
    <source>
        <dbReference type="EMBL" id="PIK49238.1"/>
    </source>
</evidence>
<evidence type="ECO:0000313" key="4">
    <source>
        <dbReference type="Proteomes" id="UP000230750"/>
    </source>
</evidence>
<dbReference type="InterPro" id="IPR039925">
    <property type="entry name" value="RNF37_RING-Ubox"/>
</dbReference>
<dbReference type="STRING" id="307972.A0A2G8KMS0"/>
<dbReference type="InterPro" id="IPR013083">
    <property type="entry name" value="Znf_RING/FYVE/PHD"/>
</dbReference>
<sequence>MAINLCNPSFGVTLSSSTVSTEGYELSNLLEKDMQQIGGGFMAERFIKPPIDIVFSFPFKIEIKEIFLDPSIGNQVSCGFEILTASSKGGELTEECDFQSIGKSPWNNSHKYSLYHFVNRRYRQRLDFRHHDHSQSHWTCATSKRLSLSLRHRYSQFLIQITHIKVKITRTHGGSIPCLRRLEIQGQPSYVCSPTEVNAFLDKVHTMFKQKDDEPNGVSENSSEISEPKTPDSSSPDEPVIPEEFRDPLTLNLMSLPVILPSGHTVDQTTLDKHTAAEAEWGRPPCDPFTGITFSKTSKPIPNLLLKSRVDKYLLEAGKEFHHLARTTLSASHDGRMAGPKAEVRGQRMPNESHLVQNPVGEASSRGKGLKPTKSVNLPKNVATSQAKGSFKNSKDGSAVRSRISEASSTMSHRTTVKRKAEG</sequence>